<dbReference type="InterPro" id="IPR006976">
    <property type="entry name" value="VanZ-like"/>
</dbReference>
<dbReference type="EMBL" id="JAAJBT010000005">
    <property type="protein sequence ID" value="NHM02240.1"/>
    <property type="molecule type" value="Genomic_DNA"/>
</dbReference>
<comment type="caution">
    <text evidence="3">The sequence shown here is derived from an EMBL/GenBank/DDBJ whole genome shotgun (WGS) entry which is preliminary data.</text>
</comment>
<dbReference type="Proteomes" id="UP000800984">
    <property type="component" value="Unassembled WGS sequence"/>
</dbReference>
<dbReference type="PANTHER" id="PTHR28008">
    <property type="entry name" value="DOMAIN PROTEIN, PUTATIVE (AFU_ORTHOLOGUE AFUA_3G10980)-RELATED"/>
    <property type="match status" value="1"/>
</dbReference>
<keyword evidence="1" id="KW-0812">Transmembrane</keyword>
<keyword evidence="1" id="KW-1133">Transmembrane helix</keyword>
<dbReference type="Pfam" id="PF04892">
    <property type="entry name" value="VanZ"/>
    <property type="match status" value="1"/>
</dbReference>
<reference evidence="3 4" key="1">
    <citation type="submission" date="2020-02" db="EMBL/GenBank/DDBJ databases">
        <authorList>
            <person name="Chen W.-M."/>
        </authorList>
    </citation>
    <scope>NUCLEOTIDE SEQUENCE [LARGE SCALE GENOMIC DNA]</scope>
    <source>
        <strain evidence="3 4">KDG-16</strain>
    </source>
</reference>
<evidence type="ECO:0000313" key="4">
    <source>
        <dbReference type="Proteomes" id="UP000800984"/>
    </source>
</evidence>
<keyword evidence="4" id="KW-1185">Reference proteome</keyword>
<accession>A0ABX0I7W3</accession>
<feature type="transmembrane region" description="Helical" evidence="1">
    <location>
        <begin position="39"/>
        <end position="57"/>
    </location>
</feature>
<feature type="transmembrane region" description="Helical" evidence="1">
    <location>
        <begin position="5"/>
        <end position="23"/>
    </location>
</feature>
<dbReference type="PANTHER" id="PTHR28008:SF1">
    <property type="entry name" value="DOMAIN PROTEIN, PUTATIVE (AFU_ORTHOLOGUE AFUA_3G10980)-RELATED"/>
    <property type="match status" value="1"/>
</dbReference>
<sequence>MSEPNFFKIIAVFWTALIFYLSLDNSPNVPNISFENKDKIVHFLFYFFFVMFWFKGLQLQNFNFCLLLFFIAVSTGIIIEFLQKYFTANRSFDGYDILANTFGAVTGLLIVLKKIK</sequence>
<evidence type="ECO:0000259" key="2">
    <source>
        <dbReference type="Pfam" id="PF04892"/>
    </source>
</evidence>
<evidence type="ECO:0000313" key="3">
    <source>
        <dbReference type="EMBL" id="NHM02240.1"/>
    </source>
</evidence>
<evidence type="ECO:0000256" key="1">
    <source>
        <dbReference type="SAM" id="Phobius"/>
    </source>
</evidence>
<feature type="transmembrane region" description="Helical" evidence="1">
    <location>
        <begin position="64"/>
        <end position="82"/>
    </location>
</feature>
<gene>
    <name evidence="3" type="ORF">G4D72_08985</name>
</gene>
<feature type="domain" description="VanZ-like" evidence="2">
    <location>
        <begin position="26"/>
        <end position="111"/>
    </location>
</feature>
<protein>
    <submittedName>
        <fullName evidence="3">VanZ family protein</fullName>
    </submittedName>
</protein>
<dbReference type="NCBIfam" id="NF037970">
    <property type="entry name" value="vanZ_1"/>
    <property type="match status" value="1"/>
</dbReference>
<feature type="transmembrane region" description="Helical" evidence="1">
    <location>
        <begin position="94"/>
        <end position="112"/>
    </location>
</feature>
<name>A0ABX0I7W3_9FLAO</name>
<keyword evidence="1" id="KW-0472">Membrane</keyword>
<proteinExistence type="predicted"/>
<organism evidence="3 4">
    <name type="scientific">Flavobacterium difficile</name>
    <dbReference type="NCBI Taxonomy" id="2709659"/>
    <lineage>
        <taxon>Bacteria</taxon>
        <taxon>Pseudomonadati</taxon>
        <taxon>Bacteroidota</taxon>
        <taxon>Flavobacteriia</taxon>
        <taxon>Flavobacteriales</taxon>
        <taxon>Flavobacteriaceae</taxon>
        <taxon>Flavobacterium</taxon>
    </lineage>
</organism>